<keyword evidence="2" id="KW-1133">Transmembrane helix</keyword>
<reference evidence="5" key="1">
    <citation type="submission" date="2025-08" db="UniProtKB">
        <authorList>
            <consortium name="RefSeq"/>
        </authorList>
    </citation>
    <scope>IDENTIFICATION</scope>
    <source>
        <strain evidence="5">11010-0011.00</strain>
        <tissue evidence="5">Whole body</tissue>
    </source>
</reference>
<feature type="signal peptide" evidence="3">
    <location>
        <begin position="1"/>
        <end position="20"/>
    </location>
</feature>
<dbReference type="AlphaFoldDB" id="A0A6J2T184"/>
<proteinExistence type="predicted"/>
<evidence type="ECO:0000256" key="1">
    <source>
        <dbReference type="SAM" id="MobiDB-lite"/>
    </source>
</evidence>
<evidence type="ECO:0000256" key="3">
    <source>
        <dbReference type="SAM" id="SignalP"/>
    </source>
</evidence>
<evidence type="ECO:0000313" key="5">
    <source>
        <dbReference type="RefSeq" id="XP_030370666.1"/>
    </source>
</evidence>
<protein>
    <submittedName>
        <fullName evidence="5">Uncharacterized protein LOC115621221 isoform X1</fullName>
    </submittedName>
</protein>
<dbReference type="RefSeq" id="XP_030370666.1">
    <property type="nucleotide sequence ID" value="XM_030514806.1"/>
</dbReference>
<keyword evidence="3" id="KW-0732">Signal</keyword>
<gene>
    <name evidence="5" type="primary">LOC115621221</name>
</gene>
<dbReference type="GeneID" id="115621221"/>
<sequence length="463" mass="51889">MMRTDALFSCFLIIFQNVCCQSGSHGVWEDPQAAWLQLAPEEHYHGDQCSQCPAPSVGTTEDALALTYFRKFVNLLLNRKRLHYNEASATYKRSLLFTLLPAQLAELEATHDVRDLDVLLTKIMENVQAAPLFAGEEGCDYAHQGHGVRGLVVDIFKDFLQLLKISEVQFTLFVLLAIVAGWIVQRRFRLRGLTVVIGGIALFGYFHTYLECNRKLEIEQMIDVLEKNNQPTLDNADQSWFARLRNQFVSSGTIEEQQKQQLRKSSKINLAYCRPDHVLLMYLNDLFLKQLEMFLEKVMHTLSNLRSGLSFPYNYVALVSLVALVGYIVKLTFKYILSPKAWAALLHNKNSSRGTDVQQAVLNNEAGGDRLSGENLKMLLNVINATNNATNATSQQQQKQLPAVSGVQELLEPLEAPTSVDAKKQDESSSSTNSSTADAKQLACFTLINDSDNESDTKVSLSV</sequence>
<feature type="chain" id="PRO_5026929516" evidence="3">
    <location>
        <begin position="21"/>
        <end position="463"/>
    </location>
</feature>
<keyword evidence="2" id="KW-0472">Membrane</keyword>
<dbReference type="OrthoDB" id="8061645at2759"/>
<organism evidence="4 5">
    <name type="scientific">Drosophila lebanonensis</name>
    <name type="common">Fruit fly</name>
    <name type="synonym">Scaptodrosophila lebanonensis</name>
    <dbReference type="NCBI Taxonomy" id="7225"/>
    <lineage>
        <taxon>Eukaryota</taxon>
        <taxon>Metazoa</taxon>
        <taxon>Ecdysozoa</taxon>
        <taxon>Arthropoda</taxon>
        <taxon>Hexapoda</taxon>
        <taxon>Insecta</taxon>
        <taxon>Pterygota</taxon>
        <taxon>Neoptera</taxon>
        <taxon>Endopterygota</taxon>
        <taxon>Diptera</taxon>
        <taxon>Brachycera</taxon>
        <taxon>Muscomorpha</taxon>
        <taxon>Ephydroidea</taxon>
        <taxon>Drosophilidae</taxon>
        <taxon>Scaptodrosophila</taxon>
    </lineage>
</organism>
<name>A0A6J2T184_DROLE</name>
<feature type="region of interest" description="Disordered" evidence="1">
    <location>
        <begin position="415"/>
        <end position="438"/>
    </location>
</feature>
<accession>A0A6J2T184</accession>
<keyword evidence="2" id="KW-0812">Transmembrane</keyword>
<evidence type="ECO:0000256" key="2">
    <source>
        <dbReference type="SAM" id="Phobius"/>
    </source>
</evidence>
<feature type="transmembrane region" description="Helical" evidence="2">
    <location>
        <begin position="168"/>
        <end position="185"/>
    </location>
</feature>
<dbReference type="Proteomes" id="UP000504634">
    <property type="component" value="Unplaced"/>
</dbReference>
<keyword evidence="4" id="KW-1185">Reference proteome</keyword>
<feature type="transmembrane region" description="Helical" evidence="2">
    <location>
        <begin position="313"/>
        <end position="333"/>
    </location>
</feature>
<evidence type="ECO:0000313" key="4">
    <source>
        <dbReference type="Proteomes" id="UP000504634"/>
    </source>
</evidence>